<evidence type="ECO:0000259" key="3">
    <source>
        <dbReference type="Pfam" id="PF12773"/>
    </source>
</evidence>
<dbReference type="PATRIC" id="fig|1230459.4.peg.1447"/>
<dbReference type="EMBL" id="AOIJ01000043">
    <property type="protein sequence ID" value="ELY81251.1"/>
    <property type="molecule type" value="Genomic_DNA"/>
</dbReference>
<dbReference type="CDD" id="cd22233">
    <property type="entry name" value="RHH_CopAso-like"/>
    <property type="match status" value="1"/>
</dbReference>
<dbReference type="Pfam" id="PF01402">
    <property type="entry name" value="RHH_1"/>
    <property type="match status" value="1"/>
</dbReference>
<dbReference type="Proteomes" id="UP000011592">
    <property type="component" value="Unassembled WGS sequence"/>
</dbReference>
<gene>
    <name evidence="4" type="ORF">C486_07214</name>
</gene>
<feature type="domain" description="Ribbon-helix-helix protein CopG" evidence="2">
    <location>
        <begin position="4"/>
        <end position="36"/>
    </location>
</feature>
<feature type="region of interest" description="Disordered" evidence="1">
    <location>
        <begin position="96"/>
        <end position="142"/>
    </location>
</feature>
<accession>L9Z5Q5</accession>
<dbReference type="InterPro" id="IPR002145">
    <property type="entry name" value="CopG"/>
</dbReference>
<dbReference type="GeneID" id="13350278"/>
<evidence type="ECO:0000259" key="2">
    <source>
        <dbReference type="Pfam" id="PF01402"/>
    </source>
</evidence>
<evidence type="ECO:0000313" key="4">
    <source>
        <dbReference type="EMBL" id="ELY81251.1"/>
    </source>
</evidence>
<dbReference type="InterPro" id="IPR025874">
    <property type="entry name" value="DZR"/>
</dbReference>
<feature type="compositionally biased region" description="Basic and acidic residues" evidence="1">
    <location>
        <begin position="99"/>
        <end position="114"/>
    </location>
</feature>
<name>L9Z5Q5_9EURY</name>
<dbReference type="GO" id="GO:0006355">
    <property type="term" value="P:regulation of DNA-templated transcription"/>
    <property type="evidence" value="ECO:0007669"/>
    <property type="project" value="InterPro"/>
</dbReference>
<comment type="caution">
    <text evidence="4">The sequence shown here is derived from an EMBL/GenBank/DDBJ whole genome shotgun (WGS) entry which is preliminary data.</text>
</comment>
<sequence>MSKITFRADDDLVEQLEELDRSKSEAMREALRSYLESDGSARSGGDRNCDSEGAIDELVRNRVDERLETRLREFGLERVDARPPSTDPHAVTVTVSLEGEPRSDERVDLGRTRETLITQPADDGDPARTHEPSDTPPGDGDIQCNQCGDHLEEDHVYCPNCGEKASRRLFCDCGDEVRSDWSFCPGCGRRTPAADVLESDSHQY</sequence>
<proteinExistence type="predicted"/>
<dbReference type="AlphaFoldDB" id="L9Z5Q5"/>
<dbReference type="Pfam" id="PF12773">
    <property type="entry name" value="DZR"/>
    <property type="match status" value="1"/>
</dbReference>
<evidence type="ECO:0000256" key="1">
    <source>
        <dbReference type="SAM" id="MobiDB-lite"/>
    </source>
</evidence>
<protein>
    <recommendedName>
        <fullName evidence="6">CopG family transcriptional regulator</fullName>
    </recommendedName>
</protein>
<dbReference type="RefSeq" id="WP_008454486.1">
    <property type="nucleotide sequence ID" value="NZ_AOIJ01000043.1"/>
</dbReference>
<reference evidence="4 5" key="1">
    <citation type="journal article" date="2014" name="PLoS Genet.">
        <title>Phylogenetically driven sequencing of extremely halophilic archaea reveals strategies for static and dynamic osmo-response.</title>
        <authorList>
            <person name="Becker E.A."/>
            <person name="Seitzer P.M."/>
            <person name="Tritt A."/>
            <person name="Larsen D."/>
            <person name="Krusor M."/>
            <person name="Yao A.I."/>
            <person name="Wu D."/>
            <person name="Madern D."/>
            <person name="Eisen J.A."/>
            <person name="Darling A.E."/>
            <person name="Facciotti M.T."/>
        </authorList>
    </citation>
    <scope>NUCLEOTIDE SEQUENCE [LARGE SCALE GENOMIC DNA]</scope>
    <source>
        <strain evidence="4 5">JCM 14663</strain>
    </source>
</reference>
<organism evidence="4 5">
    <name type="scientific">Natrinema gari JCM 14663</name>
    <dbReference type="NCBI Taxonomy" id="1230459"/>
    <lineage>
        <taxon>Archaea</taxon>
        <taxon>Methanobacteriati</taxon>
        <taxon>Methanobacteriota</taxon>
        <taxon>Stenosarchaea group</taxon>
        <taxon>Halobacteria</taxon>
        <taxon>Halobacteriales</taxon>
        <taxon>Natrialbaceae</taxon>
        <taxon>Natrinema</taxon>
    </lineage>
</organism>
<feature type="domain" description="DZANK-type" evidence="3">
    <location>
        <begin position="144"/>
        <end position="188"/>
    </location>
</feature>
<keyword evidence="5" id="KW-1185">Reference proteome</keyword>
<evidence type="ECO:0008006" key="6">
    <source>
        <dbReference type="Google" id="ProtNLM"/>
    </source>
</evidence>
<evidence type="ECO:0000313" key="5">
    <source>
        <dbReference type="Proteomes" id="UP000011592"/>
    </source>
</evidence>